<reference evidence="2 3" key="1">
    <citation type="submission" date="2024-10" db="EMBL/GenBank/DDBJ databases">
        <title>The Natural Products Discovery Center: Release of the First 8490 Sequenced Strains for Exploring Actinobacteria Biosynthetic Diversity.</title>
        <authorList>
            <person name="Kalkreuter E."/>
            <person name="Kautsar S.A."/>
            <person name="Yang D."/>
            <person name="Bader C.D."/>
            <person name="Teijaro C.N."/>
            <person name="Fluegel L."/>
            <person name="Davis C.M."/>
            <person name="Simpson J.R."/>
            <person name="Lauterbach L."/>
            <person name="Steele A.D."/>
            <person name="Gui C."/>
            <person name="Meng S."/>
            <person name="Li G."/>
            <person name="Viehrig K."/>
            <person name="Ye F."/>
            <person name="Su P."/>
            <person name="Kiefer A.F."/>
            <person name="Nichols A."/>
            <person name="Cepeda A.J."/>
            <person name="Yan W."/>
            <person name="Fan B."/>
            <person name="Jiang Y."/>
            <person name="Adhikari A."/>
            <person name="Zheng C.-J."/>
            <person name="Schuster L."/>
            <person name="Cowan T.M."/>
            <person name="Smanski M.J."/>
            <person name="Chevrette M.G."/>
            <person name="De Carvalho L.P.S."/>
            <person name="Shen B."/>
        </authorList>
    </citation>
    <scope>NUCLEOTIDE SEQUENCE [LARGE SCALE GENOMIC DNA]</scope>
    <source>
        <strain evidence="2 3">NPDC000087</strain>
    </source>
</reference>
<keyword evidence="1" id="KW-1133">Transmembrane helix</keyword>
<feature type="transmembrane region" description="Helical" evidence="1">
    <location>
        <begin position="20"/>
        <end position="42"/>
    </location>
</feature>
<evidence type="ECO:0000313" key="2">
    <source>
        <dbReference type="EMBL" id="MFF5290205.1"/>
    </source>
</evidence>
<dbReference type="EMBL" id="JBIAZU010000002">
    <property type="protein sequence ID" value="MFF5290205.1"/>
    <property type="molecule type" value="Genomic_DNA"/>
</dbReference>
<dbReference type="RefSeq" id="WP_157295630.1">
    <property type="nucleotide sequence ID" value="NZ_JBIAZU010000002.1"/>
</dbReference>
<protein>
    <submittedName>
        <fullName evidence="2">Uncharacterized protein</fullName>
    </submittedName>
</protein>
<dbReference type="Proteomes" id="UP001602245">
    <property type="component" value="Unassembled WGS sequence"/>
</dbReference>
<evidence type="ECO:0000256" key="1">
    <source>
        <dbReference type="SAM" id="Phobius"/>
    </source>
</evidence>
<accession>A0ABW6WCZ5</accession>
<keyword evidence="1" id="KW-0472">Membrane</keyword>
<comment type="caution">
    <text evidence="2">The sequence shown here is derived from an EMBL/GenBank/DDBJ whole genome shotgun (WGS) entry which is preliminary data.</text>
</comment>
<organism evidence="2 3">
    <name type="scientific">Paractinoplanes globisporus</name>
    <dbReference type="NCBI Taxonomy" id="113565"/>
    <lineage>
        <taxon>Bacteria</taxon>
        <taxon>Bacillati</taxon>
        <taxon>Actinomycetota</taxon>
        <taxon>Actinomycetes</taxon>
        <taxon>Micromonosporales</taxon>
        <taxon>Micromonosporaceae</taxon>
        <taxon>Paractinoplanes</taxon>
    </lineage>
</organism>
<proteinExistence type="predicted"/>
<sequence>MTFGLLGRSGAVAHWIPVSGVLLGFALAFGSVIAGAVGWLLVPDKNRATLHQFAFLRMVAHDIFRGLPAGRAQPNSPGRI</sequence>
<keyword evidence="3" id="KW-1185">Reference proteome</keyword>
<keyword evidence="1" id="KW-0812">Transmembrane</keyword>
<evidence type="ECO:0000313" key="3">
    <source>
        <dbReference type="Proteomes" id="UP001602245"/>
    </source>
</evidence>
<gene>
    <name evidence="2" type="ORF">ACFY35_12225</name>
</gene>
<name>A0ABW6WCZ5_9ACTN</name>